<dbReference type="RefSeq" id="WP_255899421.1">
    <property type="nucleotide sequence ID" value="NZ_JAFMZO010000001.1"/>
</dbReference>
<keyword evidence="10" id="KW-0732">Signal</keyword>
<evidence type="ECO:0000256" key="8">
    <source>
        <dbReference type="ARBA" id="ARBA00022989"/>
    </source>
</evidence>
<evidence type="ECO:0000256" key="3">
    <source>
        <dbReference type="ARBA" id="ARBA00022448"/>
    </source>
</evidence>
<keyword evidence="6" id="KW-0812">Transmembrane</keyword>
<keyword evidence="9" id="KW-0472">Membrane</keyword>
<feature type="chain" id="PRO_5045419253" evidence="10">
    <location>
        <begin position="18"/>
        <end position="327"/>
    </location>
</feature>
<dbReference type="Gene3D" id="3.90.930.1">
    <property type="match status" value="1"/>
</dbReference>
<protein>
    <submittedName>
        <fullName evidence="12">TonB family protein</fullName>
    </submittedName>
</protein>
<keyword evidence="4" id="KW-1003">Cell membrane</keyword>
<keyword evidence="8" id="KW-1133">Transmembrane helix</keyword>
<keyword evidence="7" id="KW-0653">Protein transport</keyword>
<dbReference type="EMBL" id="JBHUHZ010000001">
    <property type="protein sequence ID" value="MFD2161388.1"/>
    <property type="molecule type" value="Genomic_DNA"/>
</dbReference>
<feature type="signal peptide" evidence="10">
    <location>
        <begin position="1"/>
        <end position="17"/>
    </location>
</feature>
<dbReference type="Gene3D" id="2.20.110.10">
    <property type="entry name" value="Histone H3 K4-specific methyltransferase SET7/9 N-terminal domain"/>
    <property type="match status" value="1"/>
</dbReference>
<evidence type="ECO:0000256" key="10">
    <source>
        <dbReference type="SAM" id="SignalP"/>
    </source>
</evidence>
<comment type="caution">
    <text evidence="12">The sequence shown here is derived from an EMBL/GenBank/DDBJ whole genome shotgun (WGS) entry which is preliminary data.</text>
</comment>
<evidence type="ECO:0000313" key="13">
    <source>
        <dbReference type="Proteomes" id="UP001597387"/>
    </source>
</evidence>
<dbReference type="PANTHER" id="PTHR33446:SF2">
    <property type="entry name" value="PROTEIN TONB"/>
    <property type="match status" value="1"/>
</dbReference>
<evidence type="ECO:0000256" key="5">
    <source>
        <dbReference type="ARBA" id="ARBA00022519"/>
    </source>
</evidence>
<dbReference type="PANTHER" id="PTHR33446">
    <property type="entry name" value="PROTEIN TONB-RELATED"/>
    <property type="match status" value="1"/>
</dbReference>
<dbReference type="InterPro" id="IPR037682">
    <property type="entry name" value="TonB_C"/>
</dbReference>
<evidence type="ECO:0000256" key="1">
    <source>
        <dbReference type="ARBA" id="ARBA00004383"/>
    </source>
</evidence>
<feature type="domain" description="TonB C-terminal" evidence="11">
    <location>
        <begin position="231"/>
        <end position="327"/>
    </location>
</feature>
<evidence type="ECO:0000259" key="11">
    <source>
        <dbReference type="PROSITE" id="PS52015"/>
    </source>
</evidence>
<comment type="subcellular location">
    <subcellularLocation>
        <location evidence="1">Cell inner membrane</location>
        <topology evidence="1">Single-pass membrane protein</topology>
        <orientation evidence="1">Periplasmic side</orientation>
    </subcellularLocation>
</comment>
<proteinExistence type="inferred from homology"/>
<dbReference type="PROSITE" id="PS52015">
    <property type="entry name" value="TONB_CTD"/>
    <property type="match status" value="1"/>
</dbReference>
<sequence length="327" mass="36747">MKHLLFLVLLVSLSASAQKINTFYFKKEDVFVGTKDEADYIRIITVALTKGEFSDVKEYYRNDLLKREGKSSSSGPHISWEGNVVSYDTTGTKVSEITYKKGLLSGEASFYYTNGQLKKTLVYGVDMGMDKVIDIRRTIKYKLANYYAPNGTELLKNGNGFISEVDTENDLAEEGNYVNGLKDGIWKGVFKKDNAYEEVFKDGEFVSGKVKLADGTVNEYSKDAELPDYRGGMTKFYEYFARNYKYPPMAREGGIGGRLLISFVVEKDGSLSGINLLKDLGYGTGEEALRVIRETRRWVPGRQHGVPVKVSFTLPIQLQMTSSPSRK</sequence>
<dbReference type="SUPFAM" id="SSF82185">
    <property type="entry name" value="Histone H3 K4-specific methyltransferase SET7/9 N-terminal domain"/>
    <property type="match status" value="1"/>
</dbReference>
<keyword evidence="13" id="KW-1185">Reference proteome</keyword>
<keyword evidence="3" id="KW-0813">Transport</keyword>
<accession>A0ABW4ZH78</accession>
<gene>
    <name evidence="12" type="ORF">ACFSJU_03235</name>
</gene>
<dbReference type="NCBIfam" id="TIGR01352">
    <property type="entry name" value="tonB_Cterm"/>
    <property type="match status" value="1"/>
</dbReference>
<evidence type="ECO:0000313" key="12">
    <source>
        <dbReference type="EMBL" id="MFD2161388.1"/>
    </source>
</evidence>
<dbReference type="InterPro" id="IPR006260">
    <property type="entry name" value="TonB/TolA_C"/>
</dbReference>
<evidence type="ECO:0000256" key="6">
    <source>
        <dbReference type="ARBA" id="ARBA00022692"/>
    </source>
</evidence>
<name>A0ABW4ZH78_9SPHI</name>
<evidence type="ECO:0000256" key="9">
    <source>
        <dbReference type="ARBA" id="ARBA00023136"/>
    </source>
</evidence>
<dbReference type="Pfam" id="PF03544">
    <property type="entry name" value="TonB_C"/>
    <property type="match status" value="1"/>
</dbReference>
<comment type="similarity">
    <text evidence="2">Belongs to the TonB family.</text>
</comment>
<evidence type="ECO:0000256" key="2">
    <source>
        <dbReference type="ARBA" id="ARBA00006555"/>
    </source>
</evidence>
<dbReference type="Proteomes" id="UP001597387">
    <property type="component" value="Unassembled WGS sequence"/>
</dbReference>
<dbReference type="Gene3D" id="3.30.2420.10">
    <property type="entry name" value="TonB"/>
    <property type="match status" value="1"/>
</dbReference>
<evidence type="ECO:0000256" key="7">
    <source>
        <dbReference type="ARBA" id="ARBA00022927"/>
    </source>
</evidence>
<reference evidence="13" key="1">
    <citation type="journal article" date="2019" name="Int. J. Syst. Evol. Microbiol.">
        <title>The Global Catalogue of Microorganisms (GCM) 10K type strain sequencing project: providing services to taxonomists for standard genome sequencing and annotation.</title>
        <authorList>
            <consortium name="The Broad Institute Genomics Platform"/>
            <consortium name="The Broad Institute Genome Sequencing Center for Infectious Disease"/>
            <person name="Wu L."/>
            <person name="Ma J."/>
        </authorList>
    </citation>
    <scope>NUCLEOTIDE SEQUENCE [LARGE SCALE GENOMIC DNA]</scope>
    <source>
        <strain evidence="13">KCTC 42217</strain>
    </source>
</reference>
<dbReference type="SUPFAM" id="SSF74653">
    <property type="entry name" value="TolA/TonB C-terminal domain"/>
    <property type="match status" value="1"/>
</dbReference>
<evidence type="ECO:0000256" key="4">
    <source>
        <dbReference type="ARBA" id="ARBA00022475"/>
    </source>
</evidence>
<keyword evidence="5" id="KW-0997">Cell inner membrane</keyword>
<dbReference type="InterPro" id="IPR051045">
    <property type="entry name" value="TonB-dependent_transducer"/>
</dbReference>
<organism evidence="12 13">
    <name type="scientific">Paradesertivirga mongoliensis</name>
    <dbReference type="NCBI Taxonomy" id="2100740"/>
    <lineage>
        <taxon>Bacteria</taxon>
        <taxon>Pseudomonadati</taxon>
        <taxon>Bacteroidota</taxon>
        <taxon>Sphingobacteriia</taxon>
        <taxon>Sphingobacteriales</taxon>
        <taxon>Sphingobacteriaceae</taxon>
        <taxon>Paradesertivirga</taxon>
    </lineage>
</organism>